<dbReference type="OMA" id="NCTFWDC"/>
<dbReference type="InterPro" id="IPR015338">
    <property type="entry name" value="GT64_dom"/>
</dbReference>
<comment type="similarity">
    <text evidence="2">Belongs to the glycosyltransferase 47 family.</text>
</comment>
<keyword evidence="4 9" id="KW-0812">Transmembrane</keyword>
<keyword evidence="7 9" id="KW-0472">Membrane</keyword>
<dbReference type="GO" id="GO:0016757">
    <property type="term" value="F:glycosyltransferase activity"/>
    <property type="evidence" value="ECO:0007669"/>
    <property type="project" value="InterPro"/>
</dbReference>
<accession>A0A1X7VN92</accession>
<feature type="transmembrane region" description="Helical" evidence="9">
    <location>
        <begin position="17"/>
        <end position="35"/>
    </location>
</feature>
<keyword evidence="6 9" id="KW-1133">Transmembrane helix</keyword>
<comment type="subcellular location">
    <subcellularLocation>
        <location evidence="1">Endoplasmic reticulum membrane</location>
        <topology evidence="1">Single-pass type II membrane protein</topology>
    </subcellularLocation>
</comment>
<dbReference type="PANTHER" id="PTHR48261:SF5">
    <property type="entry name" value="EXOSTOSIN GLYCOSYLTRANSFERASE 2"/>
    <property type="match status" value="1"/>
</dbReference>
<evidence type="ECO:0000256" key="8">
    <source>
        <dbReference type="ARBA" id="ARBA00023157"/>
    </source>
</evidence>
<dbReference type="InterPro" id="IPR004263">
    <property type="entry name" value="Exostosin"/>
</dbReference>
<reference evidence="13" key="1">
    <citation type="journal article" date="2010" name="Nature">
        <title>The Amphimedon queenslandica genome and the evolution of animal complexity.</title>
        <authorList>
            <person name="Srivastava M."/>
            <person name="Simakov O."/>
            <person name="Chapman J."/>
            <person name="Fahey B."/>
            <person name="Gauthier M.E."/>
            <person name="Mitros T."/>
            <person name="Richards G.S."/>
            <person name="Conaco C."/>
            <person name="Dacre M."/>
            <person name="Hellsten U."/>
            <person name="Larroux C."/>
            <person name="Putnam N.H."/>
            <person name="Stanke M."/>
            <person name="Adamska M."/>
            <person name="Darling A."/>
            <person name="Degnan S.M."/>
            <person name="Oakley T.H."/>
            <person name="Plachetzki D.C."/>
            <person name="Zhai Y."/>
            <person name="Adamski M."/>
            <person name="Calcino A."/>
            <person name="Cummins S.F."/>
            <person name="Goodstein D.M."/>
            <person name="Harris C."/>
            <person name="Jackson D.J."/>
            <person name="Leys S.P."/>
            <person name="Shu S."/>
            <person name="Woodcroft B.J."/>
            <person name="Vervoort M."/>
            <person name="Kosik K.S."/>
            <person name="Manning G."/>
            <person name="Degnan B.M."/>
            <person name="Rokhsar D.S."/>
        </authorList>
    </citation>
    <scope>NUCLEOTIDE SEQUENCE [LARGE SCALE GENOMIC DNA]</scope>
</reference>
<dbReference type="InterPro" id="IPR040911">
    <property type="entry name" value="Exostosin_GT47"/>
</dbReference>
<keyword evidence="3" id="KW-0808">Transferase</keyword>
<dbReference type="GO" id="GO:0015012">
    <property type="term" value="P:heparan sulfate proteoglycan biosynthetic process"/>
    <property type="evidence" value="ECO:0007669"/>
    <property type="project" value="UniProtKB-ARBA"/>
</dbReference>
<protein>
    <recommendedName>
        <fullName evidence="14">Exostosin GT47 domain-containing protein</fullName>
    </recommendedName>
</protein>
<evidence type="ECO:0000256" key="2">
    <source>
        <dbReference type="ARBA" id="ARBA00010271"/>
    </source>
</evidence>
<gene>
    <name evidence="12" type="primary">100636774</name>
</gene>
<proteinExistence type="inferred from homology"/>
<evidence type="ECO:0000256" key="1">
    <source>
        <dbReference type="ARBA" id="ARBA00004648"/>
    </source>
</evidence>
<feature type="domain" description="Glycosyl transferase 64" evidence="11">
    <location>
        <begin position="456"/>
        <end position="701"/>
    </location>
</feature>
<keyword evidence="8" id="KW-1015">Disulfide bond</keyword>
<evidence type="ECO:0000313" key="12">
    <source>
        <dbReference type="EnsemblMetazoa" id="Aqu2.1.41542_001"/>
    </source>
</evidence>
<organism evidence="12">
    <name type="scientific">Amphimedon queenslandica</name>
    <name type="common">Sponge</name>
    <dbReference type="NCBI Taxonomy" id="400682"/>
    <lineage>
        <taxon>Eukaryota</taxon>
        <taxon>Metazoa</taxon>
        <taxon>Porifera</taxon>
        <taxon>Demospongiae</taxon>
        <taxon>Heteroscleromorpha</taxon>
        <taxon>Haplosclerida</taxon>
        <taxon>Niphatidae</taxon>
        <taxon>Amphimedon</taxon>
    </lineage>
</organism>
<dbReference type="EnsemblMetazoa" id="XM_020005003.1">
    <property type="protein sequence ID" value="XP_019860562.1"/>
    <property type="gene ID" value="LOC100636774"/>
</dbReference>
<keyword evidence="13" id="KW-1185">Reference proteome</keyword>
<evidence type="ECO:0000256" key="5">
    <source>
        <dbReference type="ARBA" id="ARBA00022824"/>
    </source>
</evidence>
<dbReference type="Gene3D" id="3.90.550.10">
    <property type="entry name" value="Spore Coat Polysaccharide Biosynthesis Protein SpsA, Chain A"/>
    <property type="match status" value="1"/>
</dbReference>
<dbReference type="STRING" id="400682.A0A1X7VN92"/>
<dbReference type="AlphaFoldDB" id="A0A1X7VN92"/>
<evidence type="ECO:0000313" key="13">
    <source>
        <dbReference type="Proteomes" id="UP000007879"/>
    </source>
</evidence>
<dbReference type="InParanoid" id="A0A1X7VN92"/>
<dbReference type="Pfam" id="PF09258">
    <property type="entry name" value="Glyco_transf_64"/>
    <property type="match status" value="1"/>
</dbReference>
<evidence type="ECO:0000256" key="6">
    <source>
        <dbReference type="ARBA" id="ARBA00022989"/>
    </source>
</evidence>
<feature type="domain" description="Exostosin GT47" evidence="10">
    <location>
        <begin position="94"/>
        <end position="378"/>
    </location>
</feature>
<dbReference type="Pfam" id="PF03016">
    <property type="entry name" value="Exostosin_GT47"/>
    <property type="match status" value="1"/>
</dbReference>
<dbReference type="Proteomes" id="UP000007879">
    <property type="component" value="Unassembled WGS sequence"/>
</dbReference>
<keyword evidence="5" id="KW-0256">Endoplasmic reticulum</keyword>
<dbReference type="SUPFAM" id="SSF53448">
    <property type="entry name" value="Nucleotide-diphospho-sugar transferases"/>
    <property type="match status" value="1"/>
</dbReference>
<sequence>MDYLLKRNISCTRSTKLIIIFLSSFLFLIFIWHWMGSGFISRPDNDDLPISRSDSIYELDSIKDLSFLKWKSECLFFTCFEINSCRYGKENEEMIRVYVYPFSETLASMPHLQTYPSLLDHSDEYIQILETIRSSRYYEPLPEEACVFVPPFDTLNGRLINNRLTSYLLNNLKLWNNGSNHLIFSMLPWQKSHPNTTVPVYNYGKVLLMGGAFTVSNYRPGYDISIPVFNPLTIKYDYHQYHNIKSRQLLLVILVQSGADPHTVNHIRISLHQELIKGGVVMLGSCDLCSHCINERCDFHANKKLPYPDILQDSKYCMIVSDGTGRGTPDLMDVLMMGCVPVIIRNYELVLPFSEVIDWQRFAVFVWLEQLFQLMPILGSSRNGLILKQKQVLHVYSRYFRSIPAITMTTLDILNDRVFPINAQSYEDWNGHDDNQIWNVKHSHIKLPSTKKEEGFTAVILAYDRIDKLFQTVQSVAQAPSLAKFVIVWNHAYKSPPPLSDWPFVNKPIKIIRTKNNKLSNRFYPYSDITTAGILSLDDDINMMSSDEIEFGFQTWLEYPDRLVGYPGRVHRYNHKSANWVYDSEWTNNVSIVLTGAAFYHKYYHYHYTYLMPKAIRTWVDVHFNCEDIMFNFMISNITGLPPLKVTPRKRFKCKNCNTEGLVGDSAHYIKRTECINLFAKQFGDTFPLKSIKYRLDPVLYKVESKREKAFPKVGEL</sequence>
<evidence type="ECO:0008006" key="14">
    <source>
        <dbReference type="Google" id="ProtNLM"/>
    </source>
</evidence>
<reference evidence="12" key="2">
    <citation type="submission" date="2017-05" db="UniProtKB">
        <authorList>
            <consortium name="EnsemblMetazoa"/>
        </authorList>
    </citation>
    <scope>IDENTIFICATION</scope>
</reference>
<dbReference type="InterPro" id="IPR029044">
    <property type="entry name" value="Nucleotide-diphossugar_trans"/>
</dbReference>
<dbReference type="PANTHER" id="PTHR48261">
    <property type="entry name" value="ACETYLGLUCOSAMINYLTRANSFERASE"/>
    <property type="match status" value="1"/>
</dbReference>
<dbReference type="OrthoDB" id="5954868at2759"/>
<dbReference type="EnsemblMetazoa" id="Aqu2.1.41542_001">
    <property type="protein sequence ID" value="Aqu2.1.41542_001"/>
    <property type="gene ID" value="Aqu2.1.41542"/>
</dbReference>
<evidence type="ECO:0000259" key="11">
    <source>
        <dbReference type="Pfam" id="PF09258"/>
    </source>
</evidence>
<name>A0A1X7VN92_AMPQE</name>
<dbReference type="eggNOG" id="KOG1022">
    <property type="taxonomic scope" value="Eukaryota"/>
</dbReference>
<evidence type="ECO:0000256" key="4">
    <source>
        <dbReference type="ARBA" id="ARBA00022692"/>
    </source>
</evidence>
<evidence type="ECO:0000259" key="10">
    <source>
        <dbReference type="Pfam" id="PF03016"/>
    </source>
</evidence>
<evidence type="ECO:0000256" key="3">
    <source>
        <dbReference type="ARBA" id="ARBA00022679"/>
    </source>
</evidence>
<evidence type="ECO:0000256" key="7">
    <source>
        <dbReference type="ARBA" id="ARBA00023136"/>
    </source>
</evidence>
<dbReference type="GO" id="GO:0005789">
    <property type="term" value="C:endoplasmic reticulum membrane"/>
    <property type="evidence" value="ECO:0007669"/>
    <property type="project" value="UniProtKB-SubCell"/>
</dbReference>
<evidence type="ECO:0000256" key="9">
    <source>
        <dbReference type="SAM" id="Phobius"/>
    </source>
</evidence>
<dbReference type="KEGG" id="aqu:100636774"/>